<evidence type="ECO:0000256" key="3">
    <source>
        <dbReference type="SAM" id="SignalP"/>
    </source>
</evidence>
<dbReference type="Gene3D" id="3.40.1500.20">
    <property type="match status" value="1"/>
</dbReference>
<evidence type="ECO:0000313" key="4">
    <source>
        <dbReference type="EMBL" id="CAD8467622.1"/>
    </source>
</evidence>
<dbReference type="GO" id="GO:0016636">
    <property type="term" value="F:oxidoreductase activity, acting on the CH-CH group of donors, iron-sulfur protein as acceptor"/>
    <property type="evidence" value="ECO:0007669"/>
    <property type="project" value="InterPro"/>
</dbReference>
<sequence length="357" mass="40958">VKMVRAMLSAMALSSAAHAFQLGSPVPHGLTSSSFSAPNSCFLRPASSFRPMASPRLRSLRMADENRAVGSRDSGRHMEDTSERSDAVSDIYRPFWEWAAKTIKERLGDELVSYPIPDGYLRKEAIVGKGKRESLAWTQSYGYQTKKLRQVRAAHVNGGASLQVLNLVFFPHMNYDLPFLGLDLVTLPGGHLIAIDMQPLFQTEEYKKKYAEPCMDMYQKHVKNLPWGGDFPEEAKQYFSPVFLWTRPQEDKQVETYVFDAFKDYINKYLDFVEAAQPETDPQHLARIRERQLSYLQYRAEKDPARGMFTRMYGPEWTERYIHGFLFDLEEKIESGEYKPGELLPCSAPLNFRPTPL</sequence>
<feature type="chain" id="PRO_5031024312" description="Phycoerythrobilin:ferredoxin oxidoreductase" evidence="3">
    <location>
        <begin position="20"/>
        <end position="357"/>
    </location>
</feature>
<dbReference type="PANTHER" id="PTHR34557:SF1">
    <property type="entry name" value="PHYTOCHROMOBILIN:FERREDOXIN OXIDOREDUCTASE, CHLOROPLASTIC"/>
    <property type="match status" value="1"/>
</dbReference>
<dbReference type="GO" id="GO:0050897">
    <property type="term" value="F:cobalt ion binding"/>
    <property type="evidence" value="ECO:0007669"/>
    <property type="project" value="InterPro"/>
</dbReference>
<dbReference type="NCBIfam" id="NF009723">
    <property type="entry name" value="PRK13250.1"/>
    <property type="match status" value="1"/>
</dbReference>
<dbReference type="AlphaFoldDB" id="A0A7S0DWL0"/>
<evidence type="ECO:0008006" key="5">
    <source>
        <dbReference type="Google" id="ProtNLM"/>
    </source>
</evidence>
<evidence type="ECO:0000256" key="1">
    <source>
        <dbReference type="ARBA" id="ARBA00006908"/>
    </source>
</evidence>
<dbReference type="InterPro" id="IPR009249">
    <property type="entry name" value="Ferredoxin-dep_bilin_Rdtase"/>
</dbReference>
<feature type="non-terminal residue" evidence="4">
    <location>
        <position position="1"/>
    </location>
</feature>
<accession>A0A7S0DWL0</accession>
<gene>
    <name evidence="4" type="ORF">HPHI1048_LOCUS1472</name>
</gene>
<dbReference type="PANTHER" id="PTHR34557">
    <property type="entry name" value="PHYTOCHROMOBILIN:FERREDOXIN OXIDOREDUCTASE, CHLOROPLASTIC"/>
    <property type="match status" value="1"/>
</dbReference>
<comment type="similarity">
    <text evidence="1">Belongs to the HY2 family.</text>
</comment>
<dbReference type="Pfam" id="PF05996">
    <property type="entry name" value="Fe_bilin_red"/>
    <property type="match status" value="1"/>
</dbReference>
<proteinExistence type="inferred from homology"/>
<dbReference type="GO" id="GO:0010024">
    <property type="term" value="P:phytochromobilin biosynthetic process"/>
    <property type="evidence" value="ECO:0007669"/>
    <property type="project" value="InterPro"/>
</dbReference>
<reference evidence="4" key="1">
    <citation type="submission" date="2021-01" db="EMBL/GenBank/DDBJ databases">
        <authorList>
            <person name="Corre E."/>
            <person name="Pelletier E."/>
            <person name="Niang G."/>
            <person name="Scheremetjew M."/>
            <person name="Finn R."/>
            <person name="Kale V."/>
            <person name="Holt S."/>
            <person name="Cochrane G."/>
            <person name="Meng A."/>
            <person name="Brown T."/>
            <person name="Cohen L."/>
        </authorList>
    </citation>
    <scope>NUCLEOTIDE SEQUENCE</scope>
    <source>
        <strain evidence="4">CCMP325</strain>
    </source>
</reference>
<feature type="signal peptide" evidence="3">
    <location>
        <begin position="1"/>
        <end position="19"/>
    </location>
</feature>
<evidence type="ECO:0000256" key="2">
    <source>
        <dbReference type="ARBA" id="ARBA00023002"/>
    </source>
</evidence>
<keyword evidence="3" id="KW-0732">Signal</keyword>
<name>A0A7S0DWL0_9CRYP</name>
<dbReference type="EMBL" id="HBEO01002040">
    <property type="protein sequence ID" value="CAD8467622.1"/>
    <property type="molecule type" value="Transcribed_RNA"/>
</dbReference>
<organism evidence="4">
    <name type="scientific">Hanusia phi</name>
    <dbReference type="NCBI Taxonomy" id="3032"/>
    <lineage>
        <taxon>Eukaryota</taxon>
        <taxon>Cryptophyceae</taxon>
        <taxon>Pyrenomonadales</taxon>
        <taxon>Geminigeraceae</taxon>
        <taxon>Hanusia</taxon>
    </lineage>
</organism>
<protein>
    <recommendedName>
        <fullName evidence="5">Phycoerythrobilin:ferredoxin oxidoreductase</fullName>
    </recommendedName>
</protein>
<keyword evidence="2" id="KW-0560">Oxidoreductase</keyword>